<comment type="caution">
    <text evidence="2">The sequence shown here is derived from an EMBL/GenBank/DDBJ whole genome shotgun (WGS) entry which is preliminary data.</text>
</comment>
<evidence type="ECO:0000256" key="1">
    <source>
        <dbReference type="ARBA" id="ARBA00007529"/>
    </source>
</evidence>
<sequence>MNYHKSFQTIDTQVVGEAFRIVVQSPIVISQENIVEAANALNTQFENTKQLLLNEPRGHRGMNGCITLPSAVASFRLLFFQHDASTDFKYEALVATTTALIELGTIEVSENDIYSIETVKGIYEVNVQLSEKKDAVLSVHLTVKPALVEDEFVVVDGERRYIVLEKPQQFKALALEELANISTWGVNESIKYSAADGVILYEKVDREVRSVTFERDGYILRSPSVDSTLALIAVLGDEAVQKNNSIFCSCIEIVNKHEVGYEIALTGYITGIHQFVVDSEDPLQQGFVIV</sequence>
<dbReference type="PANTHER" id="PTHR33442">
    <property type="entry name" value="TRANS-3-HYDROXY-L-PROLINE DEHYDRATASE"/>
    <property type="match status" value="1"/>
</dbReference>
<protein>
    <submittedName>
        <fullName evidence="2">Proline racemase</fullName>
    </submittedName>
</protein>
<dbReference type="SUPFAM" id="SSF54506">
    <property type="entry name" value="Diaminopimelate epimerase-like"/>
    <property type="match status" value="1"/>
</dbReference>
<dbReference type="PATRIC" id="fig|582475.4.peg.5358"/>
<dbReference type="GO" id="GO:0047580">
    <property type="term" value="F:4-hydroxyproline epimerase activity"/>
    <property type="evidence" value="ECO:0007669"/>
    <property type="project" value="TreeGrafter"/>
</dbReference>
<comment type="similarity">
    <text evidence="1">Belongs to the proline racemase family.</text>
</comment>
<dbReference type="InterPro" id="IPR008794">
    <property type="entry name" value="Pro_racemase_fam"/>
</dbReference>
<dbReference type="Gene3D" id="3.10.310.10">
    <property type="entry name" value="Diaminopimelate Epimerase, Chain A, domain 1"/>
    <property type="match status" value="2"/>
</dbReference>
<dbReference type="EMBL" id="LFXJ01000009">
    <property type="protein sequence ID" value="KMY29951.1"/>
    <property type="molecule type" value="Genomic_DNA"/>
</dbReference>
<evidence type="ECO:0000313" key="3">
    <source>
        <dbReference type="Proteomes" id="UP000037326"/>
    </source>
</evidence>
<dbReference type="GeneID" id="96600044"/>
<gene>
    <name evidence="2" type="ORF">ACZ11_17625</name>
</gene>
<evidence type="ECO:0000313" key="2">
    <source>
        <dbReference type="EMBL" id="KMY29951.1"/>
    </source>
</evidence>
<name>A0A0K9F756_9BACI</name>
<dbReference type="AlphaFoldDB" id="A0A0K9F756"/>
<dbReference type="RefSeq" id="WP_049667846.1">
    <property type="nucleotide sequence ID" value="NZ_JBIVRT010000025.1"/>
</dbReference>
<dbReference type="Pfam" id="PF05544">
    <property type="entry name" value="Pro_racemase"/>
    <property type="match status" value="1"/>
</dbReference>
<proteinExistence type="inferred from homology"/>
<organism evidence="2 3">
    <name type="scientific">Lysinibacillus xylanilyticus</name>
    <dbReference type="NCBI Taxonomy" id="582475"/>
    <lineage>
        <taxon>Bacteria</taxon>
        <taxon>Bacillati</taxon>
        <taxon>Bacillota</taxon>
        <taxon>Bacilli</taxon>
        <taxon>Bacillales</taxon>
        <taxon>Bacillaceae</taxon>
        <taxon>Lysinibacillus</taxon>
    </lineage>
</organism>
<reference evidence="3" key="1">
    <citation type="submission" date="2015-07" db="EMBL/GenBank/DDBJ databases">
        <authorList>
            <person name="Liu B."/>
            <person name="Wang J."/>
            <person name="Zhu Y."/>
            <person name="Liu G."/>
            <person name="Chen Q."/>
            <person name="Lan J."/>
            <person name="Che J."/>
            <person name="Ge C."/>
            <person name="Shi H."/>
            <person name="Pan Z."/>
            <person name="Liu X."/>
        </authorList>
    </citation>
    <scope>NUCLEOTIDE SEQUENCE [LARGE SCALE GENOMIC DNA]</scope>
    <source>
        <strain evidence="3">DSM 23493</strain>
    </source>
</reference>
<dbReference type="PANTHER" id="PTHR33442:SF1">
    <property type="entry name" value="TRANS-3-HYDROXY-L-PROLINE DEHYDRATASE"/>
    <property type="match status" value="1"/>
</dbReference>
<dbReference type="OrthoDB" id="181267at2"/>
<dbReference type="Proteomes" id="UP000037326">
    <property type="component" value="Unassembled WGS sequence"/>
</dbReference>
<accession>A0A0K9F756</accession>